<evidence type="ECO:0000313" key="9">
    <source>
        <dbReference type="EMBL" id="RDX64157.1"/>
    </source>
</evidence>
<evidence type="ECO:0000313" key="10">
    <source>
        <dbReference type="Proteomes" id="UP000257109"/>
    </source>
</evidence>
<feature type="coiled-coil region" evidence="5">
    <location>
        <begin position="605"/>
        <end position="632"/>
    </location>
</feature>
<dbReference type="Pfam" id="PF04576">
    <property type="entry name" value="Zein-binding"/>
    <property type="match status" value="1"/>
</dbReference>
<accession>A0A371EDN5</accession>
<feature type="compositionally biased region" description="Basic and acidic residues" evidence="6">
    <location>
        <begin position="245"/>
        <end position="257"/>
    </location>
</feature>
<dbReference type="OrthoDB" id="1047602at2759"/>
<gene>
    <name evidence="9" type="primary">MYOB1</name>
    <name evidence="9" type="ORF">CR513_57318</name>
</gene>
<organism evidence="9 10">
    <name type="scientific">Mucuna pruriens</name>
    <name type="common">Velvet bean</name>
    <name type="synonym">Dolichos pruriens</name>
    <dbReference type="NCBI Taxonomy" id="157652"/>
    <lineage>
        <taxon>Eukaryota</taxon>
        <taxon>Viridiplantae</taxon>
        <taxon>Streptophyta</taxon>
        <taxon>Embryophyta</taxon>
        <taxon>Tracheophyta</taxon>
        <taxon>Spermatophyta</taxon>
        <taxon>Magnoliopsida</taxon>
        <taxon>eudicotyledons</taxon>
        <taxon>Gunneridae</taxon>
        <taxon>Pentapetalae</taxon>
        <taxon>rosids</taxon>
        <taxon>fabids</taxon>
        <taxon>Fabales</taxon>
        <taxon>Fabaceae</taxon>
        <taxon>Papilionoideae</taxon>
        <taxon>50 kb inversion clade</taxon>
        <taxon>NPAAA clade</taxon>
        <taxon>indigoferoid/millettioid clade</taxon>
        <taxon>Phaseoleae</taxon>
        <taxon>Mucuna</taxon>
    </lineage>
</organism>
<dbReference type="STRING" id="157652.A0A371EDN5"/>
<evidence type="ECO:0000256" key="3">
    <source>
        <dbReference type="ARBA" id="ARBA00022989"/>
    </source>
</evidence>
<evidence type="ECO:0000256" key="2">
    <source>
        <dbReference type="ARBA" id="ARBA00022692"/>
    </source>
</evidence>
<reference evidence="9" key="1">
    <citation type="submission" date="2018-05" db="EMBL/GenBank/DDBJ databases">
        <title>Draft genome of Mucuna pruriens seed.</title>
        <authorList>
            <person name="Nnadi N.E."/>
            <person name="Vos R."/>
            <person name="Hasami M.H."/>
            <person name="Devisetty U.K."/>
            <person name="Aguiy J.C."/>
        </authorList>
    </citation>
    <scope>NUCLEOTIDE SEQUENCE [LARGE SCALE GENOMIC DNA]</scope>
    <source>
        <strain evidence="9">JCA_2017</strain>
    </source>
</reference>
<evidence type="ECO:0000259" key="8">
    <source>
        <dbReference type="PROSITE" id="PS51775"/>
    </source>
</evidence>
<feature type="region of interest" description="Disordered" evidence="6">
    <location>
        <begin position="274"/>
        <end position="293"/>
    </location>
</feature>
<feature type="non-terminal residue" evidence="9">
    <location>
        <position position="1"/>
    </location>
</feature>
<dbReference type="EMBL" id="QJKJ01014520">
    <property type="protein sequence ID" value="RDX64157.1"/>
    <property type="molecule type" value="Genomic_DNA"/>
</dbReference>
<dbReference type="PROSITE" id="PS51775">
    <property type="entry name" value="GTD_BINDING"/>
    <property type="match status" value="1"/>
</dbReference>
<evidence type="ECO:0000256" key="1">
    <source>
        <dbReference type="ARBA" id="ARBA00004167"/>
    </source>
</evidence>
<keyword evidence="2 7" id="KW-0812">Transmembrane</keyword>
<keyword evidence="10" id="KW-1185">Reference proteome</keyword>
<dbReference type="Proteomes" id="UP000257109">
    <property type="component" value="Unassembled WGS sequence"/>
</dbReference>
<name>A0A371EDN5_MUCPR</name>
<evidence type="ECO:0000256" key="6">
    <source>
        <dbReference type="SAM" id="MobiDB-lite"/>
    </source>
</evidence>
<evidence type="ECO:0000256" key="7">
    <source>
        <dbReference type="SAM" id="Phobius"/>
    </source>
</evidence>
<comment type="subcellular location">
    <subcellularLocation>
        <location evidence="1">Membrane</location>
        <topology evidence="1">Single-pass membrane protein</topology>
    </subcellularLocation>
</comment>
<feature type="region of interest" description="Disordered" evidence="6">
    <location>
        <begin position="213"/>
        <end position="257"/>
    </location>
</feature>
<dbReference type="PANTHER" id="PTHR31448:SF32">
    <property type="entry name" value="MYOSIN-BINDING PROTEIN 1"/>
    <property type="match status" value="1"/>
</dbReference>
<evidence type="ECO:0000256" key="4">
    <source>
        <dbReference type="ARBA" id="ARBA00023136"/>
    </source>
</evidence>
<dbReference type="GO" id="GO:0080115">
    <property type="term" value="F:myosin XI tail binding"/>
    <property type="evidence" value="ECO:0007669"/>
    <property type="project" value="UniProtKB-ARBA"/>
</dbReference>
<keyword evidence="4 7" id="KW-0472">Membrane</keyword>
<dbReference type="InterPro" id="IPR039306">
    <property type="entry name" value="MYOB"/>
</dbReference>
<comment type="caution">
    <text evidence="9">The sequence shown here is derived from an EMBL/GenBank/DDBJ whole genome shotgun (WGS) entry which is preliminary data.</text>
</comment>
<protein>
    <submittedName>
        <fullName evidence="9">Myosin-binding protein 1</fullName>
    </submittedName>
</protein>
<feature type="transmembrane region" description="Helical" evidence="7">
    <location>
        <begin position="20"/>
        <end position="42"/>
    </location>
</feature>
<sequence>MATNGSEWRKLPWSVTTSLASAFLEWLLIFFLFIDAVFSYVITKFAGYCKLQAPCLFCSRLDHVLGKDKGGYYWDLICSGHKMEISSLVLCRAHDKLVNVQGMCESCLFSFATINKSNAETYRLLVGKVGEGSESRFDQDPLLGENANAKCCSCCNEQWVLKGYDQRIGSGAAGFDLSNVVGNNFHKKRRAKPFVSTRAARLRNKQADPLSHVGYTELKITSDTESEPEVPLSDDEDDTSIPLRGTDDTKEDIEVPREHMEPCILELNENLASERTSASGLHPSVSESGMQLENTEIRGTKSTAATPESGNGLAELDSQQHVERNAVYPSLSQPTSFSDVPELSNEIGVPVELTLESEGWRSVLYFFAENELTTDEVGIKSKQRITTDCVEIIESVDKPATSQAGLESTPFSSDIGQQNPNLLELGDAYKLAVSNRGRQMPGMLVEHWLGKDSTRISEDLKILMSQFSATRGTDLSVNDISPRLSINSDEVKTSDVSNSAGIQILQKMISLERNESGLSLDGSIVSEIEGENAVDRLKRQVDHDRKLMNALYKELEEERNASAVAANQALAMITRLQEEKATLHMEALQYLRMIDEESEYETEAFQKANDLLAEKEKEIEELEAKLDFYRKKFPDESVLENMVETNSEMKVKDIGLDHCIEKDESIIGKSVTGNTNISDKAEVLATSLEKQNVQSVKNSPPEFQHERLYISQRLKKLEKQVYVFLNINQSQDNWLNAVSDEKESPENCEKLDNNILMQESVSLLKLNSDAMGDDSSSKEPPVCKKNGELGYNGHSSHVLCGNNDLSCTGGLVSDLIGRLQVLEADLSFLKHSINLSSSGEEGLKLLQEIANHLQQLRQIGIRELDQPVA</sequence>
<feature type="compositionally biased region" description="Acidic residues" evidence="6">
    <location>
        <begin position="224"/>
        <end position="239"/>
    </location>
</feature>
<feature type="domain" description="GTD-binding" evidence="8">
    <location>
        <begin position="532"/>
        <end position="630"/>
    </location>
</feature>
<keyword evidence="5" id="KW-0175">Coiled coil</keyword>
<keyword evidence="3 7" id="KW-1133">Transmembrane helix</keyword>
<dbReference type="InterPro" id="IPR007656">
    <property type="entry name" value="GTD-bd"/>
</dbReference>
<dbReference type="GO" id="GO:0016020">
    <property type="term" value="C:membrane"/>
    <property type="evidence" value="ECO:0007669"/>
    <property type="project" value="UniProtKB-SubCell"/>
</dbReference>
<evidence type="ECO:0000256" key="5">
    <source>
        <dbReference type="SAM" id="Coils"/>
    </source>
</evidence>
<dbReference type="AlphaFoldDB" id="A0A371EDN5"/>
<proteinExistence type="predicted"/>
<dbReference type="PANTHER" id="PTHR31448">
    <property type="entry name" value="MYOSIN-BINDING PROTEIN 2"/>
    <property type="match status" value="1"/>
</dbReference>